<protein>
    <submittedName>
        <fullName evidence="2">Uncharacterized protein</fullName>
    </submittedName>
</protein>
<reference evidence="2 3" key="1">
    <citation type="journal article" date="2019" name="Int. J. Syst. Evol. Microbiol.">
        <title>The Global Catalogue of Microorganisms (GCM) 10K type strain sequencing project: providing services to taxonomists for standard genome sequencing and annotation.</title>
        <authorList>
            <consortium name="The Broad Institute Genomics Platform"/>
            <consortium name="The Broad Institute Genome Sequencing Center for Infectious Disease"/>
            <person name="Wu L."/>
            <person name="Ma J."/>
        </authorList>
    </citation>
    <scope>NUCLEOTIDE SEQUENCE [LARGE SCALE GENOMIC DNA]</scope>
    <source>
        <strain evidence="2 3">JCM 14969</strain>
    </source>
</reference>
<name>A0ABN2EC69_9ACTN</name>
<evidence type="ECO:0000313" key="2">
    <source>
        <dbReference type="EMBL" id="GAA1602462.1"/>
    </source>
</evidence>
<keyword evidence="3" id="KW-1185">Reference proteome</keyword>
<dbReference type="RefSeq" id="WP_344220629.1">
    <property type="nucleotide sequence ID" value="NZ_BAAAOS010000050.1"/>
</dbReference>
<gene>
    <name evidence="2" type="ORF">GCM10009789_65710</name>
</gene>
<dbReference type="Proteomes" id="UP001500393">
    <property type="component" value="Unassembled WGS sequence"/>
</dbReference>
<comment type="caution">
    <text evidence="2">The sequence shown here is derived from an EMBL/GenBank/DDBJ whole genome shotgun (WGS) entry which is preliminary data.</text>
</comment>
<keyword evidence="1" id="KW-1133">Transmembrane helix</keyword>
<evidence type="ECO:0000256" key="1">
    <source>
        <dbReference type="SAM" id="Phobius"/>
    </source>
</evidence>
<evidence type="ECO:0000313" key="3">
    <source>
        <dbReference type="Proteomes" id="UP001500393"/>
    </source>
</evidence>
<organism evidence="2 3">
    <name type="scientific">Kribbella sancticallisti</name>
    <dbReference type="NCBI Taxonomy" id="460087"/>
    <lineage>
        <taxon>Bacteria</taxon>
        <taxon>Bacillati</taxon>
        <taxon>Actinomycetota</taxon>
        <taxon>Actinomycetes</taxon>
        <taxon>Propionibacteriales</taxon>
        <taxon>Kribbellaceae</taxon>
        <taxon>Kribbella</taxon>
    </lineage>
</organism>
<proteinExistence type="predicted"/>
<sequence length="55" mass="6666">MTDKRRHNWLIRYYRAQLRFNLHLFAGLHMLPPPIARAGLAWLRRTEVPKRGRLT</sequence>
<dbReference type="EMBL" id="BAAAOS010000050">
    <property type="protein sequence ID" value="GAA1602462.1"/>
    <property type="molecule type" value="Genomic_DNA"/>
</dbReference>
<feature type="transmembrane region" description="Helical" evidence="1">
    <location>
        <begin position="20"/>
        <end position="43"/>
    </location>
</feature>
<accession>A0ABN2EC69</accession>
<keyword evidence="1" id="KW-0472">Membrane</keyword>
<keyword evidence="1" id="KW-0812">Transmembrane</keyword>